<dbReference type="GO" id="GO:0018580">
    <property type="term" value="F:nitronate monooxygenase activity"/>
    <property type="evidence" value="ECO:0007669"/>
    <property type="project" value="InterPro"/>
</dbReference>
<dbReference type="EMBL" id="FZNW01000011">
    <property type="protein sequence ID" value="SNR58786.1"/>
    <property type="molecule type" value="Genomic_DNA"/>
</dbReference>
<dbReference type="Gene3D" id="3.20.20.70">
    <property type="entry name" value="Aldolase class I"/>
    <property type="match status" value="1"/>
</dbReference>
<evidence type="ECO:0000256" key="5">
    <source>
        <dbReference type="ARBA" id="ARBA00022643"/>
    </source>
</evidence>
<evidence type="ECO:0000256" key="4">
    <source>
        <dbReference type="ARBA" id="ARBA00022630"/>
    </source>
</evidence>
<dbReference type="CDD" id="cd04730">
    <property type="entry name" value="NPD_like"/>
    <property type="match status" value="1"/>
</dbReference>
<evidence type="ECO:0000256" key="8">
    <source>
        <dbReference type="ARBA" id="ARBA00031155"/>
    </source>
</evidence>
<keyword evidence="6" id="KW-0560">Oxidoreductase</keyword>
<organism evidence="10 11">
    <name type="scientific">Haloechinothrix alba</name>
    <dbReference type="NCBI Taxonomy" id="664784"/>
    <lineage>
        <taxon>Bacteria</taxon>
        <taxon>Bacillati</taxon>
        <taxon>Actinomycetota</taxon>
        <taxon>Actinomycetes</taxon>
        <taxon>Pseudonocardiales</taxon>
        <taxon>Pseudonocardiaceae</taxon>
        <taxon>Haloechinothrix</taxon>
    </lineage>
</organism>
<evidence type="ECO:0000256" key="7">
    <source>
        <dbReference type="ARBA" id="ARBA00023033"/>
    </source>
</evidence>
<dbReference type="InterPro" id="IPR004136">
    <property type="entry name" value="NMO"/>
</dbReference>
<evidence type="ECO:0000313" key="10">
    <source>
        <dbReference type="EMBL" id="SNR58786.1"/>
    </source>
</evidence>
<evidence type="ECO:0000256" key="6">
    <source>
        <dbReference type="ARBA" id="ARBA00023002"/>
    </source>
</evidence>
<dbReference type="InterPro" id="IPR001295">
    <property type="entry name" value="Dihydroorotate_DH_CS"/>
</dbReference>
<keyword evidence="7" id="KW-0503">Monooxygenase</keyword>
<dbReference type="PANTHER" id="PTHR42747">
    <property type="entry name" value="NITRONATE MONOOXYGENASE-RELATED"/>
    <property type="match status" value="1"/>
</dbReference>
<keyword evidence="11" id="KW-1185">Reference proteome</keyword>
<gene>
    <name evidence="10" type="ORF">SAMN06265360_11142</name>
</gene>
<reference evidence="10 11" key="1">
    <citation type="submission" date="2017-06" db="EMBL/GenBank/DDBJ databases">
        <authorList>
            <person name="Kim H.J."/>
            <person name="Triplett B.A."/>
        </authorList>
    </citation>
    <scope>NUCLEOTIDE SEQUENCE [LARGE SCALE GENOMIC DNA]</scope>
    <source>
        <strain evidence="10 11">DSM 45207</strain>
    </source>
</reference>
<dbReference type="AlphaFoldDB" id="A0A238XIF0"/>
<dbReference type="Proteomes" id="UP000198348">
    <property type="component" value="Unassembled WGS sequence"/>
</dbReference>
<dbReference type="GO" id="GO:0006207">
    <property type="term" value="P:'de novo' pyrimidine nucleobase biosynthetic process"/>
    <property type="evidence" value="ECO:0007669"/>
    <property type="project" value="InterPro"/>
</dbReference>
<name>A0A238XIF0_9PSEU</name>
<dbReference type="PROSITE" id="PS00912">
    <property type="entry name" value="DHODEHASE_2"/>
    <property type="match status" value="1"/>
</dbReference>
<evidence type="ECO:0000256" key="9">
    <source>
        <dbReference type="ARBA" id="ARBA00049401"/>
    </source>
</evidence>
<accession>A0A238XIF0</accession>
<keyword evidence="3" id="KW-0216">Detoxification</keyword>
<protein>
    <recommendedName>
        <fullName evidence="8">Propionate 3-nitronate monooxygenase</fullName>
    </recommendedName>
</protein>
<proteinExistence type="inferred from homology"/>
<keyword evidence="4" id="KW-0285">Flavoprotein</keyword>
<dbReference type="InterPro" id="IPR013785">
    <property type="entry name" value="Aldolase_TIM"/>
</dbReference>
<evidence type="ECO:0000256" key="2">
    <source>
        <dbReference type="ARBA" id="ARBA00009881"/>
    </source>
</evidence>
<dbReference type="Pfam" id="PF03060">
    <property type="entry name" value="NMO"/>
    <property type="match status" value="1"/>
</dbReference>
<comment type="catalytic activity">
    <reaction evidence="9">
        <text>3 propionate 3-nitronate + 3 O2 + H2O = 3 3-oxopropanoate + 2 nitrate + nitrite + H2O2 + 3 H(+)</text>
        <dbReference type="Rhea" id="RHEA:57332"/>
        <dbReference type="ChEBI" id="CHEBI:15377"/>
        <dbReference type="ChEBI" id="CHEBI:15378"/>
        <dbReference type="ChEBI" id="CHEBI:15379"/>
        <dbReference type="ChEBI" id="CHEBI:16240"/>
        <dbReference type="ChEBI" id="CHEBI:16301"/>
        <dbReference type="ChEBI" id="CHEBI:17632"/>
        <dbReference type="ChEBI" id="CHEBI:33190"/>
        <dbReference type="ChEBI" id="CHEBI:136067"/>
    </reaction>
</comment>
<dbReference type="GO" id="GO:0009636">
    <property type="term" value="P:response to toxic substance"/>
    <property type="evidence" value="ECO:0007669"/>
    <property type="project" value="UniProtKB-KW"/>
</dbReference>
<evidence type="ECO:0000256" key="1">
    <source>
        <dbReference type="ARBA" id="ARBA00001917"/>
    </source>
</evidence>
<evidence type="ECO:0000256" key="3">
    <source>
        <dbReference type="ARBA" id="ARBA00022575"/>
    </source>
</evidence>
<dbReference type="SUPFAM" id="SSF51412">
    <property type="entry name" value="Inosine monophosphate dehydrogenase (IMPDH)"/>
    <property type="match status" value="1"/>
</dbReference>
<evidence type="ECO:0000313" key="11">
    <source>
        <dbReference type="Proteomes" id="UP000198348"/>
    </source>
</evidence>
<keyword evidence="5" id="KW-0288">FMN</keyword>
<sequence>MVGGMCDYGIARPGGRFRGSYARAMFSDLPIPVIVAPMAGGPSTPELVAAAANAGAFGFLAGGMLTPEKLVDQIGRTRRLTDGPFGVNLFVPRERVARDMSDYRDRMRSEGQRYGAEPGCAVWDDDNYPAKLDAVVASRIPVVSFTFQMPSATDIARVKKAGSSVVITVATPEEGCQAAALGADAICVQGCDAGGHRGTFTDTGADAAGGELYGVLAALRSLHAELDIPVIAAGGVVNGADVAAVLAAGAVAAQMGSAFLRATESGTSPVYRDALARAGRGTRFTRAFTGRPARGLVNRFISEHSAHAPVAYPQLHHMTKPIRAAATEAGDPEAMSLWAGRTYQLAEEKPAAEIIESLAKQARDALDVARDRL</sequence>
<dbReference type="GO" id="GO:0016627">
    <property type="term" value="F:oxidoreductase activity, acting on the CH-CH group of donors"/>
    <property type="evidence" value="ECO:0007669"/>
    <property type="project" value="InterPro"/>
</dbReference>
<dbReference type="PANTHER" id="PTHR42747:SF3">
    <property type="entry name" value="NITRONATE MONOOXYGENASE-RELATED"/>
    <property type="match status" value="1"/>
</dbReference>
<comment type="similarity">
    <text evidence="2">Belongs to the nitronate monooxygenase family. NMO class I subfamily.</text>
</comment>
<comment type="cofactor">
    <cofactor evidence="1">
        <name>FMN</name>
        <dbReference type="ChEBI" id="CHEBI:58210"/>
    </cofactor>
</comment>